<evidence type="ECO:0000259" key="9">
    <source>
        <dbReference type="Pfam" id="PF13393"/>
    </source>
</evidence>
<dbReference type="InterPro" id="IPR004517">
    <property type="entry name" value="HisZ"/>
</dbReference>
<sequence length="328" mass="34813">MTAMHPTPSGTRDVLPDEMRELRAITDAIRGVFHEHGYGEVWTPAIEFESVVGRMDGQNGGYRLFDDHGSVLRLRSDLTVPIARVAATRYAGVEPPLRFCSFAHVYRGVKPGRGQMRETLQAGVELIGAPGAGGTSEVLSVLCQALDAAGLREYRIGIGDAGLYPALLAEVGVDAERATRILDALVRRDLVRLGVEVHQAGLDAATTELLTTVPLLRGGAGVLDTVPERVATGRLRAVHAAVAPAVAERLIFDLGLIRDLDYYTGAVFEVYDPAAGMPLGGGGRYDDLVGQFGRDLPAVGFSIDLNGLHIALAGEERGEAPRAEGIAG</sequence>
<evidence type="ECO:0000256" key="8">
    <source>
        <dbReference type="PIRSR" id="PIRSR001549-1"/>
    </source>
</evidence>
<dbReference type="InterPro" id="IPR004516">
    <property type="entry name" value="HisRS/HisZ"/>
</dbReference>
<dbReference type="InterPro" id="IPR045864">
    <property type="entry name" value="aa-tRNA-synth_II/BPL/LPL"/>
</dbReference>
<dbReference type="PANTHER" id="PTHR11476">
    <property type="entry name" value="HISTIDYL-TRNA SYNTHETASE"/>
    <property type="match status" value="1"/>
</dbReference>
<dbReference type="EMBL" id="CP114014">
    <property type="protein sequence ID" value="XAY05545.1"/>
    <property type="molecule type" value="Genomic_DNA"/>
</dbReference>
<feature type="binding site" evidence="8">
    <location>
        <position position="121"/>
    </location>
    <ligand>
        <name>L-histidine</name>
        <dbReference type="ChEBI" id="CHEBI:57595"/>
    </ligand>
</feature>
<comment type="similarity">
    <text evidence="3 7">Belongs to the class-II aminoacyl-tRNA synthetase family. HisZ subfamily.</text>
</comment>
<feature type="binding site" evidence="8">
    <location>
        <position position="125"/>
    </location>
    <ligand>
        <name>L-histidine</name>
        <dbReference type="ChEBI" id="CHEBI:57595"/>
    </ligand>
</feature>
<dbReference type="SUPFAM" id="SSF55681">
    <property type="entry name" value="Class II aaRS and biotin synthetases"/>
    <property type="match status" value="1"/>
</dbReference>
<keyword evidence="7" id="KW-0028">Amino-acid biosynthesis</keyword>
<dbReference type="PIRSF" id="PIRSF001549">
    <property type="entry name" value="His-tRNA_synth"/>
    <property type="match status" value="1"/>
</dbReference>
<dbReference type="GO" id="GO:0000105">
    <property type="term" value="P:L-histidine biosynthetic process"/>
    <property type="evidence" value="ECO:0007669"/>
    <property type="project" value="UniProtKB-UniRule"/>
</dbReference>
<evidence type="ECO:0000313" key="10">
    <source>
        <dbReference type="EMBL" id="XAY05545.1"/>
    </source>
</evidence>
<organism evidence="10">
    <name type="scientific">Paraconexibacter sp. AEG42_29</name>
    <dbReference type="NCBI Taxonomy" id="2997339"/>
    <lineage>
        <taxon>Bacteria</taxon>
        <taxon>Bacillati</taxon>
        <taxon>Actinomycetota</taxon>
        <taxon>Thermoleophilia</taxon>
        <taxon>Solirubrobacterales</taxon>
        <taxon>Paraconexibacteraceae</taxon>
        <taxon>Paraconexibacter</taxon>
    </lineage>
</organism>
<feature type="binding site" evidence="8">
    <location>
        <begin position="77"/>
        <end position="79"/>
    </location>
    <ligand>
        <name>L-histidine</name>
        <dbReference type="ChEBI" id="CHEBI:57595"/>
    </ligand>
</feature>
<keyword evidence="10" id="KW-0328">Glycosyltransferase</keyword>
<protein>
    <recommendedName>
        <fullName evidence="4 7">ATP phosphoribosyltransferase regulatory subunit</fullName>
    </recommendedName>
</protein>
<evidence type="ECO:0000256" key="6">
    <source>
        <dbReference type="ARBA" id="ARBA00025246"/>
    </source>
</evidence>
<dbReference type="HAMAP" id="MF_00125">
    <property type="entry name" value="HisZ"/>
    <property type="match status" value="1"/>
</dbReference>
<dbReference type="PANTHER" id="PTHR11476:SF7">
    <property type="entry name" value="HISTIDINE--TRNA LIGASE"/>
    <property type="match status" value="1"/>
</dbReference>
<dbReference type="InterPro" id="IPR041715">
    <property type="entry name" value="HisRS-like_core"/>
</dbReference>
<comment type="miscellaneous">
    <text evidence="7">This function is generally fulfilled by the C-terminal part of HisG, which is missing in some bacteria such as this one.</text>
</comment>
<evidence type="ECO:0000256" key="2">
    <source>
        <dbReference type="ARBA" id="ARBA00004667"/>
    </source>
</evidence>
<name>A0AAU7AW21_9ACTN</name>
<dbReference type="Gene3D" id="3.30.930.10">
    <property type="entry name" value="Bira Bifunctional Protein, Domain 2"/>
    <property type="match status" value="1"/>
</dbReference>
<comment type="pathway">
    <text evidence="2 7">Amino-acid biosynthesis; L-histidine biosynthesis; L-histidine from 5-phospho-alpha-D-ribose 1-diphosphate: step 1/9.</text>
</comment>
<evidence type="ECO:0000256" key="1">
    <source>
        <dbReference type="ARBA" id="ARBA00004496"/>
    </source>
</evidence>
<feature type="binding site" evidence="8">
    <location>
        <begin position="262"/>
        <end position="263"/>
    </location>
    <ligand>
        <name>L-histidine</name>
        <dbReference type="ChEBI" id="CHEBI:57595"/>
    </ligand>
</feature>
<keyword evidence="7" id="KW-0368">Histidine biosynthesis</keyword>
<reference evidence="10" key="1">
    <citation type="submission" date="2022-12" db="EMBL/GenBank/DDBJ databases">
        <title>Paraconexibacter alkalitolerans sp. nov. and Baekduia alba sp. nov., isolated from soil and emended description of the genera Paraconexibacter (Chun et al., 2020) and Baekduia (An et al., 2020).</title>
        <authorList>
            <person name="Vieira S."/>
            <person name="Huber K.J."/>
            <person name="Geppert A."/>
            <person name="Wolf J."/>
            <person name="Neumann-Schaal M."/>
            <person name="Muesken M."/>
            <person name="Overmann J."/>
        </authorList>
    </citation>
    <scope>NUCLEOTIDE SEQUENCE</scope>
    <source>
        <strain evidence="10">AEG42_29</strain>
    </source>
</reference>
<dbReference type="KEGG" id="parq:DSM112329_02402"/>
<dbReference type="GO" id="GO:0016757">
    <property type="term" value="F:glycosyltransferase activity"/>
    <property type="evidence" value="ECO:0007669"/>
    <property type="project" value="UniProtKB-KW"/>
</dbReference>
<comment type="subcellular location">
    <subcellularLocation>
        <location evidence="1 7">Cytoplasm</location>
    </subcellularLocation>
</comment>
<feature type="domain" description="Class II Histidinyl-tRNA synthetase (HisRS)-like catalytic core" evidence="9">
    <location>
        <begin position="10"/>
        <end position="307"/>
    </location>
</feature>
<comment type="function">
    <text evidence="6 7">Required for the first step of histidine biosynthesis. May allow the feedback regulation of ATP phosphoribosyltransferase activity by histidine.</text>
</comment>
<gene>
    <name evidence="7 10" type="primary">hisZ</name>
    <name evidence="10" type="ORF">DSM112329_02402</name>
</gene>
<evidence type="ECO:0000256" key="5">
    <source>
        <dbReference type="ARBA" id="ARBA00022490"/>
    </source>
</evidence>
<dbReference type="CDD" id="cd00773">
    <property type="entry name" value="HisRS-like_core"/>
    <property type="match status" value="1"/>
</dbReference>
<evidence type="ECO:0000256" key="4">
    <source>
        <dbReference type="ARBA" id="ARBA00020397"/>
    </source>
</evidence>
<dbReference type="AlphaFoldDB" id="A0AAU7AW21"/>
<feature type="binding site" evidence="8">
    <location>
        <position position="258"/>
    </location>
    <ligand>
        <name>L-histidine</name>
        <dbReference type="ChEBI" id="CHEBI:57595"/>
    </ligand>
</feature>
<proteinExistence type="inferred from homology"/>
<dbReference type="Pfam" id="PF13393">
    <property type="entry name" value="tRNA-synt_His"/>
    <property type="match status" value="1"/>
</dbReference>
<feature type="binding site" evidence="8">
    <location>
        <position position="107"/>
    </location>
    <ligand>
        <name>L-histidine</name>
        <dbReference type="ChEBI" id="CHEBI:57595"/>
    </ligand>
</feature>
<dbReference type="GO" id="GO:0005737">
    <property type="term" value="C:cytoplasm"/>
    <property type="evidence" value="ECO:0007669"/>
    <property type="project" value="UniProtKB-SubCell"/>
</dbReference>
<evidence type="ECO:0000256" key="7">
    <source>
        <dbReference type="HAMAP-Rule" id="MF_00125"/>
    </source>
</evidence>
<accession>A0AAU7AW21</accession>
<keyword evidence="10" id="KW-0808">Transferase</keyword>
<comment type="subunit">
    <text evidence="7">Heteromultimer composed of HisG and HisZ subunits.</text>
</comment>
<evidence type="ECO:0000256" key="3">
    <source>
        <dbReference type="ARBA" id="ARBA00005539"/>
    </source>
</evidence>
<keyword evidence="5 7" id="KW-0963">Cytoplasm</keyword>